<organism evidence="4 5">
    <name type="scientific">Streptosporangium brasiliense</name>
    <dbReference type="NCBI Taxonomy" id="47480"/>
    <lineage>
        <taxon>Bacteria</taxon>
        <taxon>Bacillati</taxon>
        <taxon>Actinomycetota</taxon>
        <taxon>Actinomycetes</taxon>
        <taxon>Streptosporangiales</taxon>
        <taxon>Streptosporangiaceae</taxon>
        <taxon>Streptosporangium</taxon>
    </lineage>
</organism>
<dbReference type="Proteomes" id="UP001230426">
    <property type="component" value="Unassembled WGS sequence"/>
</dbReference>
<dbReference type="PANTHER" id="PTHR46696">
    <property type="entry name" value="P450, PUTATIVE (EUROFUNG)-RELATED"/>
    <property type="match status" value="1"/>
</dbReference>
<protein>
    <submittedName>
        <fullName evidence="4">Cytochrome P450 monooxygenase</fullName>
    </submittedName>
</protein>
<dbReference type="PROSITE" id="PS00086">
    <property type="entry name" value="CYTOCHROME_P450"/>
    <property type="match status" value="1"/>
</dbReference>
<feature type="region of interest" description="Disordered" evidence="3">
    <location>
        <begin position="52"/>
        <end position="79"/>
    </location>
</feature>
<keyword evidence="2" id="KW-0349">Heme</keyword>
<reference evidence="4 5" key="1">
    <citation type="submission" date="2023-07" db="EMBL/GenBank/DDBJ databases">
        <title>Sequencing the genomes of 1000 actinobacteria strains.</title>
        <authorList>
            <person name="Klenk H.-P."/>
        </authorList>
    </citation>
    <scope>NUCLEOTIDE SEQUENCE [LARGE SCALE GENOMIC DNA]</scope>
    <source>
        <strain evidence="4 5">DSM 44109</strain>
    </source>
</reference>
<proteinExistence type="inferred from homology"/>
<dbReference type="CDD" id="cd11030">
    <property type="entry name" value="CYP105-like"/>
    <property type="match status" value="1"/>
</dbReference>
<keyword evidence="2" id="KW-0408">Iron</keyword>
<dbReference type="PRINTS" id="PR00385">
    <property type="entry name" value="P450"/>
</dbReference>
<dbReference type="InterPro" id="IPR017972">
    <property type="entry name" value="Cyt_P450_CS"/>
</dbReference>
<dbReference type="Gene3D" id="1.10.630.10">
    <property type="entry name" value="Cytochrome P450"/>
    <property type="match status" value="1"/>
</dbReference>
<sequence>MAQSFPATRSCPFAPPPEYEGLREEAPLVRADLPGSRVWLVTRHAEAQQVLSDPRISTDPATPGHPMAALSPAPVSEEERRARARFQQGQFIDMDPPLHGVYRRMLIPEFSVRRIREMRPVIQEIVDRLLDDMLKQGTSADLVETFGLAVPSMVICRLLGVPYADRDFFQSRTRRMVGAAPEAPQDSMHAAMEIWDYLDGLIAAAEREPGDNLVGRLVTARRESGELSHDALVGMTFLLLVAGHETTANMIPLGVLSLLRHPGQLAGLCADPGGWPLAVEELLRFHSIVDWIAFDRVATEDLEIGGQAVRAGEGIFVLGASANRDPRAFERPDELDLRRGARNHVAFGYGVHQCLGQNLARAELEIAYRTLFERIPGLRVVGDVEELPFKYGGPIFGLHALPVAW</sequence>
<keyword evidence="2" id="KW-0479">Metal-binding</keyword>
<comment type="caution">
    <text evidence="4">The sequence shown here is derived from an EMBL/GenBank/DDBJ whole genome shotgun (WGS) entry which is preliminary data.</text>
</comment>
<dbReference type="SUPFAM" id="SSF48264">
    <property type="entry name" value="Cytochrome P450"/>
    <property type="match status" value="1"/>
</dbReference>
<dbReference type="GO" id="GO:0004497">
    <property type="term" value="F:monooxygenase activity"/>
    <property type="evidence" value="ECO:0007669"/>
    <property type="project" value="UniProtKB-KW"/>
</dbReference>
<dbReference type="InterPro" id="IPR002397">
    <property type="entry name" value="Cyt_P450_B"/>
</dbReference>
<evidence type="ECO:0000256" key="3">
    <source>
        <dbReference type="SAM" id="MobiDB-lite"/>
    </source>
</evidence>
<keyword evidence="5" id="KW-1185">Reference proteome</keyword>
<evidence type="ECO:0000256" key="1">
    <source>
        <dbReference type="ARBA" id="ARBA00010617"/>
    </source>
</evidence>
<dbReference type="EMBL" id="JAUSRB010000002">
    <property type="protein sequence ID" value="MDP9866986.1"/>
    <property type="molecule type" value="Genomic_DNA"/>
</dbReference>
<dbReference type="InterPro" id="IPR036396">
    <property type="entry name" value="Cyt_P450_sf"/>
</dbReference>
<feature type="region of interest" description="Disordered" evidence="3">
    <location>
        <begin position="1"/>
        <end position="24"/>
    </location>
</feature>
<evidence type="ECO:0000256" key="2">
    <source>
        <dbReference type="RuleBase" id="RU000461"/>
    </source>
</evidence>
<dbReference type="PANTHER" id="PTHR46696:SF1">
    <property type="entry name" value="CYTOCHROME P450 YJIB-RELATED"/>
    <property type="match status" value="1"/>
</dbReference>
<evidence type="ECO:0000313" key="4">
    <source>
        <dbReference type="EMBL" id="MDP9866986.1"/>
    </source>
</evidence>
<evidence type="ECO:0000313" key="5">
    <source>
        <dbReference type="Proteomes" id="UP001230426"/>
    </source>
</evidence>
<comment type="similarity">
    <text evidence="1 2">Belongs to the cytochrome P450 family.</text>
</comment>
<dbReference type="Pfam" id="PF00067">
    <property type="entry name" value="p450"/>
    <property type="match status" value="2"/>
</dbReference>
<keyword evidence="2 4" id="KW-0503">Monooxygenase</keyword>
<dbReference type="RefSeq" id="WP_306868211.1">
    <property type="nucleotide sequence ID" value="NZ_JAUSRB010000002.1"/>
</dbReference>
<dbReference type="InterPro" id="IPR001128">
    <property type="entry name" value="Cyt_P450"/>
</dbReference>
<name>A0ABT9RCK6_9ACTN</name>
<keyword evidence="2" id="KW-0560">Oxidoreductase</keyword>
<gene>
    <name evidence="4" type="ORF">J2S55_006252</name>
</gene>
<accession>A0ABT9RCK6</accession>
<dbReference type="PRINTS" id="PR00359">
    <property type="entry name" value="BP450"/>
</dbReference>